<dbReference type="Pfam" id="PF00797">
    <property type="entry name" value="Acetyltransf_2"/>
    <property type="match status" value="1"/>
</dbReference>
<evidence type="ECO:0000256" key="1">
    <source>
        <dbReference type="ARBA" id="ARBA00006547"/>
    </source>
</evidence>
<dbReference type="AlphaFoldDB" id="A0A9Q3ZEQ9"/>
<dbReference type="Gene3D" id="3.30.2140.10">
    <property type="entry name" value="Arylamine N-acetyltransferase"/>
    <property type="match status" value="1"/>
</dbReference>
<gene>
    <name evidence="3" type="ORF">LZG35_09000</name>
</gene>
<evidence type="ECO:0000256" key="2">
    <source>
        <dbReference type="RuleBase" id="RU003452"/>
    </source>
</evidence>
<sequence length="275" mass="31316">MTNRVDLNAYLERIDYRGPRTPGLSLLAELQRRHIATIPFENLSPFLGLEVELSPRGLERKLIDQKRGGYCYEHNLLFKNILEQLGFQVSGLGARVLWEQPYTARPAVSHMLLRVTLDEVDYLVDTGFGALTPTAPLRLDRVGPQETAHEPYRVLHLNDHFLLEAYAGNGWKTLYRFDLRELWQADYEMASWYLSHHPQSHFVTNLVACRADADGRRNLNNQRLSIYPPGGERQRRTLSSVAEVLAVLEQEIGLRLPDHPALERRVADLLAAGAG</sequence>
<dbReference type="PANTHER" id="PTHR11786:SF0">
    <property type="entry name" value="ARYLAMINE N-ACETYLTRANSFERASE 4-RELATED"/>
    <property type="match status" value="1"/>
</dbReference>
<dbReference type="Gene3D" id="2.40.128.150">
    <property type="entry name" value="Cysteine proteinases"/>
    <property type="match status" value="1"/>
</dbReference>
<dbReference type="GO" id="GO:0016407">
    <property type="term" value="F:acetyltransferase activity"/>
    <property type="evidence" value="ECO:0007669"/>
    <property type="project" value="InterPro"/>
</dbReference>
<proteinExistence type="inferred from homology"/>
<comment type="similarity">
    <text evidence="1 2">Belongs to the arylamine N-acetyltransferase family.</text>
</comment>
<comment type="caution">
    <text evidence="3">The sequence shown here is derived from an EMBL/GenBank/DDBJ whole genome shotgun (WGS) entry which is preliminary data.</text>
</comment>
<dbReference type="EMBL" id="JAJVKT010000009">
    <property type="protein sequence ID" value="MCE7508771.1"/>
    <property type="molecule type" value="Genomic_DNA"/>
</dbReference>
<dbReference type="RefSeq" id="WP_022996917.1">
    <property type="nucleotide sequence ID" value="NZ_CBDDTQ010000003.1"/>
</dbReference>
<name>A0A9Q3ZEQ9_9GAMM</name>
<dbReference type="InterPro" id="IPR038765">
    <property type="entry name" value="Papain-like_cys_pep_sf"/>
</dbReference>
<dbReference type="SUPFAM" id="SSF54001">
    <property type="entry name" value="Cysteine proteinases"/>
    <property type="match status" value="1"/>
</dbReference>
<dbReference type="GeneID" id="94685161"/>
<organism evidence="3 4">
    <name type="scientific">Alloalcanivorax xenomutans</name>
    <dbReference type="NCBI Taxonomy" id="1094342"/>
    <lineage>
        <taxon>Bacteria</taxon>
        <taxon>Pseudomonadati</taxon>
        <taxon>Pseudomonadota</taxon>
        <taxon>Gammaproteobacteria</taxon>
        <taxon>Oceanospirillales</taxon>
        <taxon>Alcanivoracaceae</taxon>
        <taxon>Alloalcanivorax</taxon>
    </lineage>
</organism>
<dbReference type="PRINTS" id="PR01543">
    <property type="entry name" value="ANATRNSFRASE"/>
</dbReference>
<accession>A0A9Q3ZEQ9</accession>
<dbReference type="Proteomes" id="UP001107961">
    <property type="component" value="Unassembled WGS sequence"/>
</dbReference>
<dbReference type="InterPro" id="IPR001447">
    <property type="entry name" value="Arylamine_N-AcTrfase"/>
</dbReference>
<evidence type="ECO:0000313" key="3">
    <source>
        <dbReference type="EMBL" id="MCE7508771.1"/>
    </source>
</evidence>
<evidence type="ECO:0000313" key="4">
    <source>
        <dbReference type="Proteomes" id="UP001107961"/>
    </source>
</evidence>
<dbReference type="PANTHER" id="PTHR11786">
    <property type="entry name" value="N-HYDROXYARYLAMINE O-ACETYLTRANSFERASE"/>
    <property type="match status" value="1"/>
</dbReference>
<keyword evidence="4" id="KW-1185">Reference proteome</keyword>
<protein>
    <submittedName>
        <fullName evidence="3">Arylamine N-acetyltransferase</fullName>
    </submittedName>
</protein>
<reference evidence="3" key="1">
    <citation type="submission" date="2022-01" db="EMBL/GenBank/DDBJ databases">
        <authorList>
            <person name="Karlyshev A.V."/>
            <person name="Jaspars M."/>
        </authorList>
    </citation>
    <scope>NUCLEOTIDE SEQUENCE</scope>
    <source>
        <strain evidence="3">AGSA3-2</strain>
    </source>
</reference>